<dbReference type="InterPro" id="IPR052895">
    <property type="entry name" value="HetReg/Transcr_Mod"/>
</dbReference>
<dbReference type="InterPro" id="IPR010730">
    <property type="entry name" value="HET"/>
</dbReference>
<dbReference type="Proteomes" id="UP000554235">
    <property type="component" value="Unassembled WGS sequence"/>
</dbReference>
<evidence type="ECO:0000259" key="1">
    <source>
        <dbReference type="Pfam" id="PF06985"/>
    </source>
</evidence>
<dbReference type="Pfam" id="PF06985">
    <property type="entry name" value="HET"/>
    <property type="match status" value="1"/>
</dbReference>
<organism evidence="2 3">
    <name type="scientific">Fusarium albosuccineum</name>
    <dbReference type="NCBI Taxonomy" id="1237068"/>
    <lineage>
        <taxon>Eukaryota</taxon>
        <taxon>Fungi</taxon>
        <taxon>Dikarya</taxon>
        <taxon>Ascomycota</taxon>
        <taxon>Pezizomycotina</taxon>
        <taxon>Sordariomycetes</taxon>
        <taxon>Hypocreomycetidae</taxon>
        <taxon>Hypocreales</taxon>
        <taxon>Nectriaceae</taxon>
        <taxon>Fusarium</taxon>
        <taxon>Fusarium decemcellulare species complex</taxon>
    </lineage>
</organism>
<accession>A0A8H4P945</accession>
<gene>
    <name evidence="2" type="ORF">FALBO_9298</name>
</gene>
<sequence>MAGQHAFNTEPVSAAGILTSGDSQALEVPQGAPKLEYHRLPSVTSFRLLQILSEGGQDILRCRMFNAELGTPGTPGYIALSYTWHEESLPRIFRPILINGSSLDISLNLWNFLEDYRHTTGERIIWIDQICINQDDMDERVQQIGQMCAIYEQASMDLFWIGEPDESTEAVMDILESLARLEVSHSSSDHQRPGIDALLNPIYMYAIGLPMYPTPIWGSLMHFISRSAFKRSWIIQEVAVSRRASIFCGLLMLPFDVLGRAAMFLVESGWIKALHTEYSVSGAAGFLTGMLNCRALHQGGERQSLDLLLASTRRFKATEPVDKVFALMNLAERGRSGPLPPLLQPDYRKSVVGIFRDVTIHLINQGSLDVLSGVEDQIFRHFRQLPSGVPDYSVHQVLSILCMPPRTGTLTLYAAATGRHIRSQYSPADPNTLTLSSYRFDTIEKIAPLEDQANQLRLESWACMVDFGARYPTVDGESGVMIDAFWRTLIGNIGLGTH</sequence>
<dbReference type="OrthoDB" id="3548654at2759"/>
<evidence type="ECO:0000313" key="3">
    <source>
        <dbReference type="Proteomes" id="UP000554235"/>
    </source>
</evidence>
<dbReference type="AlphaFoldDB" id="A0A8H4P945"/>
<protein>
    <submittedName>
        <fullName evidence="2">Het-6-heterokaryon incompatibility</fullName>
    </submittedName>
</protein>
<comment type="caution">
    <text evidence="2">The sequence shown here is derived from an EMBL/GenBank/DDBJ whole genome shotgun (WGS) entry which is preliminary data.</text>
</comment>
<proteinExistence type="predicted"/>
<name>A0A8H4P945_9HYPO</name>
<feature type="domain" description="Heterokaryon incompatibility" evidence="1">
    <location>
        <begin position="77"/>
        <end position="237"/>
    </location>
</feature>
<reference evidence="2 3" key="1">
    <citation type="submission" date="2020-01" db="EMBL/GenBank/DDBJ databases">
        <title>Identification and distribution of gene clusters putatively required for synthesis of sphingolipid metabolism inhibitors in phylogenetically diverse species of the filamentous fungus Fusarium.</title>
        <authorList>
            <person name="Kim H.-S."/>
            <person name="Busman M."/>
            <person name="Brown D.W."/>
            <person name="Divon H."/>
            <person name="Uhlig S."/>
            <person name="Proctor R.H."/>
        </authorList>
    </citation>
    <scope>NUCLEOTIDE SEQUENCE [LARGE SCALE GENOMIC DNA]</scope>
    <source>
        <strain evidence="2 3">NRRL 20459</strain>
    </source>
</reference>
<dbReference type="PANTHER" id="PTHR24148:SF64">
    <property type="entry name" value="HETEROKARYON INCOMPATIBILITY DOMAIN-CONTAINING PROTEIN"/>
    <property type="match status" value="1"/>
</dbReference>
<dbReference type="EMBL" id="JAADYS010001287">
    <property type="protein sequence ID" value="KAF4463875.1"/>
    <property type="molecule type" value="Genomic_DNA"/>
</dbReference>
<evidence type="ECO:0000313" key="2">
    <source>
        <dbReference type="EMBL" id="KAF4463875.1"/>
    </source>
</evidence>
<dbReference type="PANTHER" id="PTHR24148">
    <property type="entry name" value="ANKYRIN REPEAT DOMAIN-CONTAINING PROTEIN 39 HOMOLOG-RELATED"/>
    <property type="match status" value="1"/>
</dbReference>
<keyword evidence="3" id="KW-1185">Reference proteome</keyword>